<dbReference type="InterPro" id="IPR021307">
    <property type="entry name" value="DUF2884"/>
</dbReference>
<keyword evidence="2" id="KW-0732">Signal</keyword>
<evidence type="ECO:0000313" key="4">
    <source>
        <dbReference type="Proteomes" id="UP001253545"/>
    </source>
</evidence>
<reference evidence="3 4" key="1">
    <citation type="submission" date="2023-09" db="EMBL/GenBank/DDBJ databases">
        <authorList>
            <person name="Rey-Velasco X."/>
        </authorList>
    </citation>
    <scope>NUCLEOTIDE SEQUENCE [LARGE SCALE GENOMIC DNA]</scope>
    <source>
        <strain evidence="3 4">P117</strain>
    </source>
</reference>
<name>A0ABU2ZV65_9ALTE</name>
<feature type="signal peptide" evidence="2">
    <location>
        <begin position="1"/>
        <end position="20"/>
    </location>
</feature>
<accession>A0ABU2ZV65</accession>
<dbReference type="Pfam" id="PF11101">
    <property type="entry name" value="DUF2884"/>
    <property type="match status" value="1"/>
</dbReference>
<proteinExistence type="predicted"/>
<keyword evidence="4" id="KW-1185">Reference proteome</keyword>
<dbReference type="RefSeq" id="WP_311370058.1">
    <property type="nucleotide sequence ID" value="NZ_JAVRHX010000008.1"/>
</dbReference>
<feature type="chain" id="PRO_5045528838" evidence="2">
    <location>
        <begin position="21"/>
        <end position="271"/>
    </location>
</feature>
<gene>
    <name evidence="3" type="ORF">RM552_16875</name>
</gene>
<protein>
    <submittedName>
        <fullName evidence="3">DUF2884 family protein</fullName>
    </submittedName>
</protein>
<evidence type="ECO:0000256" key="2">
    <source>
        <dbReference type="SAM" id="SignalP"/>
    </source>
</evidence>
<evidence type="ECO:0000256" key="1">
    <source>
        <dbReference type="SAM" id="Coils"/>
    </source>
</evidence>
<dbReference type="Proteomes" id="UP001253545">
    <property type="component" value="Unassembled WGS sequence"/>
</dbReference>
<feature type="coiled-coil region" evidence="1">
    <location>
        <begin position="213"/>
        <end position="248"/>
    </location>
</feature>
<comment type="caution">
    <text evidence="3">The sequence shown here is derived from an EMBL/GenBank/DDBJ whole genome shotgun (WGS) entry which is preliminary data.</text>
</comment>
<organism evidence="3 4">
    <name type="scientific">Glaciecola petra</name>
    <dbReference type="NCBI Taxonomy" id="3075602"/>
    <lineage>
        <taxon>Bacteria</taxon>
        <taxon>Pseudomonadati</taxon>
        <taxon>Pseudomonadota</taxon>
        <taxon>Gammaproteobacteria</taxon>
        <taxon>Alteromonadales</taxon>
        <taxon>Alteromonadaceae</taxon>
        <taxon>Glaciecola</taxon>
    </lineage>
</organism>
<sequence length="271" mass="30144">MSQKNMITLSFITAVSIAQAAYTPAVLAHDGFSTDCNTNIESEMNFANNQLTVWTQNKQAITFDKAGYISVDGESLNLNASQQQLAKRYFQDVESAIPMVVNVTVEALEVTNIALTAAFTGLLGEDSELPRMIGSKLEEISTAIEEHVYQDTDSLTFNSTYFEQDLGFDENIDEEIEAIQEEIMSTAMGEVFMALGKAMISGDTDFSNFEQRMEKLGEEIEIKAEALAEELEETAKDLCETLQRIDNTENELQSIKGLKDLNMIETHQQKA</sequence>
<dbReference type="EMBL" id="JAVRHX010000008">
    <property type="protein sequence ID" value="MDT0596532.1"/>
    <property type="molecule type" value="Genomic_DNA"/>
</dbReference>
<keyword evidence="1" id="KW-0175">Coiled coil</keyword>
<evidence type="ECO:0000313" key="3">
    <source>
        <dbReference type="EMBL" id="MDT0596532.1"/>
    </source>
</evidence>